<name>A0ABN2R556_9ACTN</name>
<keyword evidence="1" id="KW-0812">Transmembrane</keyword>
<feature type="transmembrane region" description="Helical" evidence="1">
    <location>
        <begin position="65"/>
        <end position="85"/>
    </location>
</feature>
<protein>
    <recommendedName>
        <fullName evidence="4">ABC transporter permease</fullName>
    </recommendedName>
</protein>
<proteinExistence type="predicted"/>
<evidence type="ECO:0008006" key="4">
    <source>
        <dbReference type="Google" id="ProtNLM"/>
    </source>
</evidence>
<accession>A0ABN2R556</accession>
<keyword evidence="3" id="KW-1185">Reference proteome</keyword>
<reference evidence="2 3" key="1">
    <citation type="journal article" date="2019" name="Int. J. Syst. Evol. Microbiol.">
        <title>The Global Catalogue of Microorganisms (GCM) 10K type strain sequencing project: providing services to taxonomists for standard genome sequencing and annotation.</title>
        <authorList>
            <consortium name="The Broad Institute Genomics Platform"/>
            <consortium name="The Broad Institute Genome Sequencing Center for Infectious Disease"/>
            <person name="Wu L."/>
            <person name="Ma J."/>
        </authorList>
    </citation>
    <scope>NUCLEOTIDE SEQUENCE [LARGE SCALE GENOMIC DNA]</scope>
    <source>
        <strain evidence="2 3">JCM 15309</strain>
    </source>
</reference>
<feature type="transmembrane region" description="Helical" evidence="1">
    <location>
        <begin position="105"/>
        <end position="130"/>
    </location>
</feature>
<feature type="transmembrane region" description="Helical" evidence="1">
    <location>
        <begin position="281"/>
        <end position="300"/>
    </location>
</feature>
<feature type="transmembrane region" description="Helical" evidence="1">
    <location>
        <begin position="154"/>
        <end position="172"/>
    </location>
</feature>
<dbReference type="Proteomes" id="UP001500571">
    <property type="component" value="Unassembled WGS sequence"/>
</dbReference>
<evidence type="ECO:0000313" key="2">
    <source>
        <dbReference type="EMBL" id="GAA1963557.1"/>
    </source>
</evidence>
<dbReference type="RefSeq" id="WP_344045131.1">
    <property type="nucleotide sequence ID" value="NZ_BAAAPB010000002.1"/>
</dbReference>
<gene>
    <name evidence="2" type="ORF">GCM10009798_24510</name>
</gene>
<comment type="caution">
    <text evidence="2">The sequence shown here is derived from an EMBL/GenBank/DDBJ whole genome shotgun (WGS) entry which is preliminary data.</text>
</comment>
<feature type="transmembrane region" description="Helical" evidence="1">
    <location>
        <begin position="179"/>
        <end position="199"/>
    </location>
</feature>
<feature type="transmembrane region" description="Helical" evidence="1">
    <location>
        <begin position="37"/>
        <end position="53"/>
    </location>
</feature>
<dbReference type="EMBL" id="BAAAPB010000002">
    <property type="protein sequence ID" value="GAA1963557.1"/>
    <property type="molecule type" value="Genomic_DNA"/>
</dbReference>
<feature type="transmembrane region" description="Helical" evidence="1">
    <location>
        <begin position="254"/>
        <end position="274"/>
    </location>
</feature>
<keyword evidence="1" id="KW-1133">Transmembrane helix</keyword>
<sequence>MTTDVVSVGRAAGRSRPAPLLLALTWQEARRMLRSPWLVLGVLVTGFLAWSFTRDTEWHGEQYLSGFYPSSGLHLATAILVALAFHRERAGLAPGTPVGEVSRGVSRLLAAVPLLGLTALSIAWLVAYVWSNGGLDLGDEPGRTLHAYPTAPEILQPMATGLLAVATGAAAGRRFRHRATAVLTLFLGWYAVTAAYWLYQASWLAPFSVFQSQPVYVDLGPDVDPNRLPAAWLLSVPGQYQAHWERLVVSPSLAWWHDLWLVALAVMVVALAFPSPVRRRLAIGGAGVAVIAIVAQFVVYPS</sequence>
<evidence type="ECO:0000256" key="1">
    <source>
        <dbReference type="SAM" id="Phobius"/>
    </source>
</evidence>
<evidence type="ECO:0000313" key="3">
    <source>
        <dbReference type="Proteomes" id="UP001500571"/>
    </source>
</evidence>
<keyword evidence="1" id="KW-0472">Membrane</keyword>
<organism evidence="2 3">
    <name type="scientific">Nocardioides panacihumi</name>
    <dbReference type="NCBI Taxonomy" id="400774"/>
    <lineage>
        <taxon>Bacteria</taxon>
        <taxon>Bacillati</taxon>
        <taxon>Actinomycetota</taxon>
        <taxon>Actinomycetes</taxon>
        <taxon>Propionibacteriales</taxon>
        <taxon>Nocardioidaceae</taxon>
        <taxon>Nocardioides</taxon>
    </lineage>
</organism>